<feature type="region of interest" description="Disordered" evidence="1">
    <location>
        <begin position="3368"/>
        <end position="3422"/>
    </location>
</feature>
<evidence type="ECO:0000256" key="2">
    <source>
        <dbReference type="SAM" id="SignalP"/>
    </source>
</evidence>
<sequence length="3854" mass="426948">MAQRVFKNRFFLFFLLFISVFSNAQVQDNEYTNYAPVLLSNFTTSTVIDPAQVAQTPGQHNKDPFCYLSLYIDNNVGPFVWYKVSATFSIIPLKPNQTDDTVATFEKTLEVTYNPNGSNDGSGTNFSDLSFLQVKNRYGIRVQLVPGSVVVTDMTNGAVSSTLPTTNVFVKMGFIAKRYLTLSSSTLPSVFAAINGSQTEANIQWSNVVGALEYELEWTWVDNYSDTSLTVSLSPNAIRFSDRDFELNNTRIITTKNNFQIPLIYSKGYLLYRVRAVGRHPFSENSKVYGNWSSGTNPKTFVSDWTKITIANEHENGKNWQFQASYAENGKKKEVVSYFDGSLRNRQTVTKVNTDNTTVVGEVIYDHQGRAAIEVLPTPTIDQNIHFFNNFNLNQNGTPFSYKDFDYDAAAGSCTTITAGMADSSGSSKYYSINGLSDFSGRLNQKYVPDAKLFPFSQTEYTNDNTGRIARKGGVGSVHQLGSNHEMKYIYSSLDNSKELNRLFGYSVGNVTHYKKNTVVDPNGQISVSYIDPQGRTIATALTGGVPEGEKLIGLEDEANSNPNHGIMSADLLNNSHPQHFDQPDDFNILGTTGNFPINKDKLVVEKPINVAGINVPHTFTYSMSHPGVFAPENCTATYPFVYDLKLSFKDNCGLDVAGFAPIQETAINSFSERLIPASPGSLSLSTGTYNLYKELKVNKDALNGFADDYITKLSTVGSPCYEDPTKFTPNVTLDVCNLTCESCTAKIKTIQLYVQDALIAYYNNSSFVATLGQNNTVTVTYTDSPTDINGVENIDVSEKNALIVRYVREWELLNQECNKICNPEDSFVNNACAVNEEILLNDLRLDGQYGATSASAAAIANIPYELSVFNDTSKLYYLNPSTGVATTSGNNWKKPVSEYKNEDGVLSLVEIKPDATTPSQYFPDIDLATLSTKPIQSFTQPDGTIITKVRPEQLTNVGDFIANWNNNWAKSLLPYHPEYNYLVYTKAVCQLQKTLTLQFKKENGTTVSKTLAISSDSYDAFLQKTESYDLAAQNGLISLVNGNLGIYNNDPYFLALPSTFETTAQYGYRKAVMTHALQTNYIGNETLLKTALRAVVGSPLTNVGNLDSYLGSNPSIALTDVQKDKLWTVYKSLYQGLKTKIKHIFINLYAMKTKSFNGCIGNNTSTSVTNVLSDNFTQKAGIFAEIQNYNTTAYTTNSLCNSTSGVLYNRATKRFIPADFGFNSGVSAADALAELEAMGDYEYYTQTGNCPMLLDMDMFLNGFFNDVFLNLPLVNAVSLSNRSFEGNYLSADLLKSLIAPATLTLPLNSLTITTSATPTVLTLGLNAAGTNTGTTTITVTDPTYNWNYYGTLWKIKRIKQFFYDRLASTPASRIFKFSCIAMVQENGTGPLKEVLLTGQTCAAIGECSTSNNGIGQVLDPNSGNTDDGNSCDKKYKFKAALVAFLNQLKTRGTLNSTTNVVLDTYPTYKNSYLAEFFGENNTAPITTTWVYEASAYKLKKANGTVIATFNMTLPGSFTQFEGAVINETANSTTHILKLYVSNVTTAIEGTISPKLDFECCTAVCTSDLDCDGILDNVDNCPSRYNPDQLDSDNDGIGDVCNNFNTCNTNVVVEESYEAGLKFLMNQFISNNVINPSNHYTTNTININQATTPEVYAFKQNTNLQGHFQSLKNKALYTNSVPVVIENYEVVAQNTYNTITVFFFKSNSYVPSGQVYQDTNICMIAIQQFYLKNATIINSVDIITKDKIKINYKDINNITQNGIFTFGNSIQFVDGHPNSQQSGNGSYNFCEFINDSTPDYSGLGKTNTIKTNDVINEQISAQNCTTCIPQTVTPIACSDTIKNDFITFLQLVPEVIDGVTFLKSNKIPGYSVDPGAFDNFCDKNYQYLVESYKNYINQFPGLTANDPRFVSISQFGATYLNYGYNGINAVVTGYKTYYDAFVVTANNNTTDDIEPNDVLSWNNWVNTTFRTAHSDICPPAPLSVISSGMPTGGESACAHMITHIHETYSAENYANFLQGKRKEFIANYIGKAMGEVAEKLEKTYYDKEYQYTLYYYDQAGNLTQTVAPEGVKRFNPAEINAKNALINTYRAANSPLTNGVDDIDLQPLHTFKTQYKYNSLNQLVWQSTPDGGETRFAYDALGRIIASQNANQDNLAPSVLNFTLGDNLSIDANGNIQNNVGNGWVNNNFGYTNYALTGNGYVERTIEDLPTNNTYSLVGIGFNADLNEDFETRQKYGMYVYEGNRLLLKSRTAAGTTAYYFTNYYVKAGDKLKFERINGTIKYYYNNTLIGTAVDYHTSYTDALVSFYLYKNDTKIYNLKVVNYTPDEAFSYTKYDGLGRIIEAGQTFATVDSNYDISNEGRLVANGTLVNEFDPSFSKTEVTRTVYDIDPIIEGGIKASSLFTTNKTLNYNPIHNNRNRVTGVFYNDSYDSNEPFAFDNAIFYNYDVHGNVKEQVSYYSFLRDVNCQPTNINNGLGQLVAKDCELHLKRVVYDYDLISGNVNSVTFQPNRPDQFIHKYEYDADNRIVNVQTSKEGLIWEKDANYIYYPHGPLSRVELGNKKIQGIDYAYTLQGWLKAVNTENLVSPENDLGKDGTMESSTKTKDAYGYSLNYYEEDYKAIDNKDDGYESYGPLMFSRNNNVGGSLRDLYNGNIKQMTTAIRTNRDALLPVQKNNYAYDQLNRIKEMTSVSIIPDENGIVSSNTSYDSNYTYDRNGNLKELSRTAPDANGGISQMDKLTYDYLGSSNNKLRLVEDAAGNSDLFENDLESQVQQLAALGYNYNINDLSSHNYVYDEIGQLIEDKSERLKIEWRVDGKVRSVVKSNGYGSSSIFKYDGLGNRIAKTVALPPNRAGSVENTTLYSRDAQGNVLGVYNFNTTSNRNGISKSLTLKEHHIFGSSRLGIEENNLKVYEQVPHSVIVLSELKTASPVPVHVDYSLHFEPLTQYTWSTSTDYGTPLDNPIIEAFKVNTKFKPLAGVSLGKYSIGQLSYESQSEEIVQETPVDLSSFEILDPCVDIFPGSIANSITIVKANTPSICINTPIEGTSVGVLPIGKSGSLEYSFSSSSNWVEAGFVINNIKYSLKYLKSVGINTGGKVYLTRQGTLDQELASILANTTGSLKVERYNTKLNFYYNNALLTSIDDDPSIISYSADLYIKVGKTHSTISNLKVSEYTLENITTTNQLSLKLDRSISGYAPLFEINQYKTTSLGATTKRSATIPAPTPISELDILTNGMEIALDAKLNGAPNGTITVNGVSSNIPALTFTPFVTAPTPVDANLLGGTINGVAPVGFDMCYFNYEMGDVAATSTIVRSFSFDDVTSSILTSNPPYDANGTVIMASSSPVVRILGPCLKDTDLDGVYDLFEDINGDGDLSTDDTDNDGVADYQDTDDDGDGIFSSNEQNDLDGNHNPTDALDYDSDGTPNYLDVDDDNDGYETWTAYEGGPGTLNATTLGEPYTADIDNDGVPNYLDTTTGNYAETGPMKINDFRSLVGDKRYELSNHLGNVLVVVNDKKIPELEGTSNYVLKYFNADVLNYSDYYPFGSLVPNRHGSSTAYRYGFNGKEKDDELKGEGNSYDYGFRMHDPRIGRFFAVDPLAKKFPYWSPYHFAGNTPLQAIDLDGREILFVNGHYQDNIFGRHVFGSSKPGKKYWGKGFEREAQMFFNDYSPVTDSNYINGSSTIGIDEDGGDRFLKGYNFAKNNIEKITAGYTKDSANFKMITHSEGSAYGAGVATYLLEDGWEVSTIVHLSSDETYDFNTPEEPMTYQLGYDGDWVVGNHTIKNVDRSGVLNSDHLGWDEKHGSTKGANIFKKLYDLETLKTDFIKKYSGIKGVKIEPGTIPYNSVFEKIDGIEVIK</sequence>
<dbReference type="InterPro" id="IPR045619">
    <property type="entry name" value="DUF6443"/>
</dbReference>
<feature type="domain" description="DUF6443" evidence="3">
    <location>
        <begin position="323"/>
        <end position="491"/>
    </location>
</feature>
<dbReference type="RefSeq" id="WP_129434943.1">
    <property type="nucleotide sequence ID" value="NZ_SBKO01000001.1"/>
</dbReference>
<feature type="signal peptide" evidence="2">
    <location>
        <begin position="1"/>
        <end position="24"/>
    </location>
</feature>
<organism evidence="4 5">
    <name type="scientific">Flavobacterium amnicola</name>
    <dbReference type="NCBI Taxonomy" id="2506422"/>
    <lineage>
        <taxon>Bacteria</taxon>
        <taxon>Pseudomonadati</taxon>
        <taxon>Bacteroidota</taxon>
        <taxon>Flavobacteriia</taxon>
        <taxon>Flavobacteriales</taxon>
        <taxon>Flavobacteriaceae</taxon>
        <taxon>Flavobacterium</taxon>
    </lineage>
</organism>
<feature type="compositionally biased region" description="Acidic residues" evidence="1">
    <location>
        <begin position="3368"/>
        <end position="3393"/>
    </location>
</feature>
<dbReference type="Gene3D" id="2.180.10.10">
    <property type="entry name" value="RHS repeat-associated core"/>
    <property type="match status" value="2"/>
</dbReference>
<keyword evidence="2" id="KW-0732">Signal</keyword>
<protein>
    <recommendedName>
        <fullName evidence="3">DUF6443 domain-containing protein</fullName>
    </recommendedName>
</protein>
<evidence type="ECO:0000313" key="4">
    <source>
        <dbReference type="EMBL" id="RXR21250.1"/>
    </source>
</evidence>
<name>A0A4Q1K6T5_9FLAO</name>
<dbReference type="InterPro" id="IPR050708">
    <property type="entry name" value="T6SS_VgrG/RHS"/>
</dbReference>
<proteinExistence type="predicted"/>
<evidence type="ECO:0000259" key="3">
    <source>
        <dbReference type="Pfam" id="PF20041"/>
    </source>
</evidence>
<dbReference type="PANTHER" id="PTHR32305:SF15">
    <property type="entry name" value="PROTEIN RHSA-RELATED"/>
    <property type="match status" value="1"/>
</dbReference>
<accession>A0A4Q1K6T5</accession>
<comment type="caution">
    <text evidence="4">The sequence shown here is derived from an EMBL/GenBank/DDBJ whole genome shotgun (WGS) entry which is preliminary data.</text>
</comment>
<dbReference type="EMBL" id="SBKO01000001">
    <property type="protein sequence ID" value="RXR21250.1"/>
    <property type="molecule type" value="Genomic_DNA"/>
</dbReference>
<evidence type="ECO:0000313" key="5">
    <source>
        <dbReference type="Proteomes" id="UP000290283"/>
    </source>
</evidence>
<dbReference type="NCBIfam" id="TIGR03696">
    <property type="entry name" value="Rhs_assc_core"/>
    <property type="match status" value="1"/>
</dbReference>
<dbReference type="PANTHER" id="PTHR32305">
    <property type="match status" value="1"/>
</dbReference>
<dbReference type="Gene3D" id="4.10.1080.10">
    <property type="entry name" value="TSP type-3 repeat"/>
    <property type="match status" value="1"/>
</dbReference>
<reference evidence="5" key="1">
    <citation type="submission" date="2019-01" db="EMBL/GenBank/DDBJ databases">
        <title>Cytophagaceae bacterium strain CAR-16.</title>
        <authorList>
            <person name="Chen W.-M."/>
        </authorList>
    </citation>
    <scope>NUCLEOTIDE SEQUENCE [LARGE SCALE GENOMIC DNA]</scope>
    <source>
        <strain evidence="5">LLJ-11</strain>
    </source>
</reference>
<feature type="chain" id="PRO_5020986259" description="DUF6443 domain-containing protein" evidence="2">
    <location>
        <begin position="25"/>
        <end position="3854"/>
    </location>
</feature>
<dbReference type="InterPro" id="IPR028974">
    <property type="entry name" value="TSP_type-3_rpt"/>
</dbReference>
<dbReference type="SUPFAM" id="SSF103647">
    <property type="entry name" value="TSP type-3 repeat"/>
    <property type="match status" value="1"/>
</dbReference>
<dbReference type="GO" id="GO:0005509">
    <property type="term" value="F:calcium ion binding"/>
    <property type="evidence" value="ECO:0007669"/>
    <property type="project" value="InterPro"/>
</dbReference>
<gene>
    <name evidence="4" type="ORF">EQG63_04745</name>
</gene>
<dbReference type="Pfam" id="PF20041">
    <property type="entry name" value="DUF6443"/>
    <property type="match status" value="1"/>
</dbReference>
<dbReference type="Proteomes" id="UP000290283">
    <property type="component" value="Unassembled WGS sequence"/>
</dbReference>
<dbReference type="InterPro" id="IPR022385">
    <property type="entry name" value="Rhs_assc_core"/>
</dbReference>
<evidence type="ECO:0000256" key="1">
    <source>
        <dbReference type="SAM" id="MobiDB-lite"/>
    </source>
</evidence>
<dbReference type="OrthoDB" id="2972467at2"/>
<keyword evidence="5" id="KW-1185">Reference proteome</keyword>